<proteinExistence type="predicted"/>
<protein>
    <submittedName>
        <fullName evidence="7">ABC-type Na+ efflux pump permease subunit</fullName>
    </submittedName>
</protein>
<feature type="transmembrane region" description="Helical" evidence="5">
    <location>
        <begin position="287"/>
        <end position="309"/>
    </location>
</feature>
<dbReference type="PANTHER" id="PTHR43027:SF1">
    <property type="entry name" value="DOXORUBICIN RESISTANCE ABC TRANSPORTER PERMEASE PROTEIN DRRC-RELATED"/>
    <property type="match status" value="1"/>
</dbReference>
<dbReference type="InterPro" id="IPR013525">
    <property type="entry name" value="ABC2_TM"/>
</dbReference>
<dbReference type="PANTHER" id="PTHR43027">
    <property type="entry name" value="DOXORUBICIN RESISTANCE ABC TRANSPORTER PERMEASE PROTEIN DRRC-RELATED"/>
    <property type="match status" value="1"/>
</dbReference>
<evidence type="ECO:0000256" key="5">
    <source>
        <dbReference type="SAM" id="Phobius"/>
    </source>
</evidence>
<accession>A0A4R3MNI2</accession>
<dbReference type="AlphaFoldDB" id="A0A4R3MNI2"/>
<dbReference type="Pfam" id="PF12698">
    <property type="entry name" value="ABC2_membrane_3"/>
    <property type="match status" value="1"/>
</dbReference>
<dbReference type="OrthoDB" id="1952952at2"/>
<feature type="transmembrane region" description="Helical" evidence="5">
    <location>
        <begin position="20"/>
        <end position="39"/>
    </location>
</feature>
<comment type="caution">
    <text evidence="7">The sequence shown here is derived from an EMBL/GenBank/DDBJ whole genome shotgun (WGS) entry which is preliminary data.</text>
</comment>
<dbReference type="InterPro" id="IPR052902">
    <property type="entry name" value="ABC-2_transporter"/>
</dbReference>
<feature type="transmembrane region" description="Helical" evidence="5">
    <location>
        <begin position="261"/>
        <end position="281"/>
    </location>
</feature>
<dbReference type="RefSeq" id="WP_132249206.1">
    <property type="nucleotide sequence ID" value="NZ_SMAL01000001.1"/>
</dbReference>
<organism evidence="7 8">
    <name type="scientific">Natranaerovirga pectinivora</name>
    <dbReference type="NCBI Taxonomy" id="682400"/>
    <lineage>
        <taxon>Bacteria</taxon>
        <taxon>Bacillati</taxon>
        <taxon>Bacillota</taxon>
        <taxon>Clostridia</taxon>
        <taxon>Lachnospirales</taxon>
        <taxon>Natranaerovirgaceae</taxon>
        <taxon>Natranaerovirga</taxon>
    </lineage>
</organism>
<evidence type="ECO:0000313" key="8">
    <source>
        <dbReference type="Proteomes" id="UP000294902"/>
    </source>
</evidence>
<dbReference type="GO" id="GO:0016020">
    <property type="term" value="C:membrane"/>
    <property type="evidence" value="ECO:0007669"/>
    <property type="project" value="UniProtKB-SubCell"/>
</dbReference>
<keyword evidence="3 5" id="KW-1133">Transmembrane helix</keyword>
<evidence type="ECO:0000259" key="6">
    <source>
        <dbReference type="Pfam" id="PF12698"/>
    </source>
</evidence>
<dbReference type="Gene3D" id="3.40.1710.10">
    <property type="entry name" value="abc type-2 transporter like domain"/>
    <property type="match status" value="1"/>
</dbReference>
<comment type="subcellular location">
    <subcellularLocation>
        <location evidence="1">Membrane</location>
        <topology evidence="1">Multi-pass membrane protein</topology>
    </subcellularLocation>
</comment>
<feature type="transmembrane region" description="Helical" evidence="5">
    <location>
        <begin position="374"/>
        <end position="393"/>
    </location>
</feature>
<sequence>MLILILKNIKEIINNKRRVFIIAVLPIIFFGLFVMMYSGETVEKNFINPIRIGIIDNDNSLYSNLLLQHYESNTAFTQFVHMYRDEQEIVEEMFKVGDLDATLIIPENFAENMMYMIHDPVISNINTQDPVKAVLLKNVLLSYEKFISSVESNVAMLYDIMNELEYLPHEISAYNAEISYELIMSAMERNQYFDYNEVINIPSTTSVNYFFIAIITLLIMYFGLYVGIDLLREREQRTFQRIEVAGCSITTFILSKLISHVLYLFLNILLWITLIGMVSNISISFGLILYILVGIIFSVSLSIFMSGLFKSQEGVLLAGNIYYFIAAVVGGSIMPLQFMPERIQRLSVFTPNYWFIRGFLFVQKNLQPSFSNGIIVSFISISILLIIVSSYMYKYLGEHYV</sequence>
<keyword evidence="2 5" id="KW-0812">Transmembrane</keyword>
<gene>
    <name evidence="7" type="ORF">EDC18_101121</name>
</gene>
<feature type="transmembrane region" description="Helical" evidence="5">
    <location>
        <begin position="321"/>
        <end position="339"/>
    </location>
</feature>
<dbReference type="Proteomes" id="UP000294902">
    <property type="component" value="Unassembled WGS sequence"/>
</dbReference>
<feature type="domain" description="ABC-2 type transporter transmembrane" evidence="6">
    <location>
        <begin position="19"/>
        <end position="387"/>
    </location>
</feature>
<keyword evidence="8" id="KW-1185">Reference proteome</keyword>
<evidence type="ECO:0000313" key="7">
    <source>
        <dbReference type="EMBL" id="TCT16825.1"/>
    </source>
</evidence>
<reference evidence="7 8" key="1">
    <citation type="submission" date="2019-03" db="EMBL/GenBank/DDBJ databases">
        <title>Genomic Encyclopedia of Type Strains, Phase IV (KMG-IV): sequencing the most valuable type-strain genomes for metagenomic binning, comparative biology and taxonomic classification.</title>
        <authorList>
            <person name="Goeker M."/>
        </authorList>
    </citation>
    <scope>NUCLEOTIDE SEQUENCE [LARGE SCALE GENOMIC DNA]</scope>
    <source>
        <strain evidence="7 8">DSM 24629</strain>
    </source>
</reference>
<evidence type="ECO:0000256" key="2">
    <source>
        <dbReference type="ARBA" id="ARBA00022692"/>
    </source>
</evidence>
<feature type="transmembrane region" description="Helical" evidence="5">
    <location>
        <begin position="209"/>
        <end position="231"/>
    </location>
</feature>
<dbReference type="GO" id="GO:0140359">
    <property type="term" value="F:ABC-type transporter activity"/>
    <property type="evidence" value="ECO:0007669"/>
    <property type="project" value="InterPro"/>
</dbReference>
<evidence type="ECO:0000256" key="3">
    <source>
        <dbReference type="ARBA" id="ARBA00022989"/>
    </source>
</evidence>
<evidence type="ECO:0000256" key="4">
    <source>
        <dbReference type="ARBA" id="ARBA00023136"/>
    </source>
</evidence>
<keyword evidence="4 5" id="KW-0472">Membrane</keyword>
<dbReference type="EMBL" id="SMAL01000001">
    <property type="protein sequence ID" value="TCT16825.1"/>
    <property type="molecule type" value="Genomic_DNA"/>
</dbReference>
<evidence type="ECO:0000256" key="1">
    <source>
        <dbReference type="ARBA" id="ARBA00004141"/>
    </source>
</evidence>
<name>A0A4R3MNI2_9FIRM</name>